<dbReference type="NCBIfam" id="TIGR04211">
    <property type="entry name" value="SH3_and_anchor"/>
    <property type="match status" value="1"/>
</dbReference>
<evidence type="ECO:0000256" key="2">
    <source>
        <dbReference type="ARBA" id="ARBA00022692"/>
    </source>
</evidence>
<keyword evidence="6" id="KW-0175">Coiled coil</keyword>
<dbReference type="AlphaFoldDB" id="A0A4R2FG69"/>
<evidence type="ECO:0000313" key="9">
    <source>
        <dbReference type="EMBL" id="TCN88933.1"/>
    </source>
</evidence>
<dbReference type="InterPro" id="IPR016476">
    <property type="entry name" value="SH3_dom_pro"/>
</dbReference>
<gene>
    <name evidence="9" type="ORF">EDC91_103114</name>
</gene>
<dbReference type="Gene3D" id="1.20.5.340">
    <property type="match status" value="1"/>
</dbReference>
<proteinExistence type="predicted"/>
<comment type="caution">
    <text evidence="9">The sequence shown here is derived from an EMBL/GenBank/DDBJ whole genome shotgun (WGS) entry which is preliminary data.</text>
</comment>
<accession>A0A4R2FG69</accession>
<keyword evidence="2 7" id="KW-0812">Transmembrane</keyword>
<dbReference type="GO" id="GO:0016020">
    <property type="term" value="C:membrane"/>
    <property type="evidence" value="ECO:0007669"/>
    <property type="project" value="UniProtKB-SubCell"/>
</dbReference>
<keyword evidence="4 7" id="KW-1133">Transmembrane helix</keyword>
<dbReference type="Pfam" id="PF08239">
    <property type="entry name" value="SH3_3"/>
    <property type="match status" value="1"/>
</dbReference>
<reference evidence="9 10" key="1">
    <citation type="submission" date="2019-03" db="EMBL/GenBank/DDBJ databases">
        <title>Freshwater and sediment microbial communities from various areas in North America, analyzing microbe dynamics in response to fracking.</title>
        <authorList>
            <person name="Lamendella R."/>
        </authorList>
    </citation>
    <scope>NUCLEOTIDE SEQUENCE [LARGE SCALE GENOMIC DNA]</scope>
    <source>
        <strain evidence="9 10">74A</strain>
    </source>
</reference>
<dbReference type="Proteomes" id="UP000294832">
    <property type="component" value="Unassembled WGS sequence"/>
</dbReference>
<feature type="coiled-coil region" evidence="6">
    <location>
        <begin position="87"/>
        <end position="149"/>
    </location>
</feature>
<name>A0A4R2FG69_9GAMM</name>
<evidence type="ECO:0000313" key="10">
    <source>
        <dbReference type="Proteomes" id="UP000294832"/>
    </source>
</evidence>
<dbReference type="PROSITE" id="PS51781">
    <property type="entry name" value="SH3B"/>
    <property type="match status" value="1"/>
</dbReference>
<evidence type="ECO:0000256" key="5">
    <source>
        <dbReference type="ARBA" id="ARBA00023136"/>
    </source>
</evidence>
<dbReference type="PIRSF" id="PIRSF006158">
    <property type="entry name" value="UCP006158_SH3"/>
    <property type="match status" value="1"/>
</dbReference>
<keyword evidence="3" id="KW-0732">Signal</keyword>
<evidence type="ECO:0000256" key="3">
    <source>
        <dbReference type="ARBA" id="ARBA00022729"/>
    </source>
</evidence>
<keyword evidence="10" id="KW-1185">Reference proteome</keyword>
<keyword evidence="5 7" id="KW-0472">Membrane</keyword>
<protein>
    <submittedName>
        <fullName evidence="9">SH3 domain protein</fullName>
    </submittedName>
</protein>
<feature type="domain" description="SH3b" evidence="8">
    <location>
        <begin position="16"/>
        <end position="85"/>
    </location>
</feature>
<feature type="transmembrane region" description="Helical" evidence="7">
    <location>
        <begin position="154"/>
        <end position="175"/>
    </location>
</feature>
<evidence type="ECO:0000256" key="1">
    <source>
        <dbReference type="ARBA" id="ARBA00004167"/>
    </source>
</evidence>
<dbReference type="Gene3D" id="2.30.30.40">
    <property type="entry name" value="SH3 Domains"/>
    <property type="match status" value="1"/>
</dbReference>
<dbReference type="InterPro" id="IPR003646">
    <property type="entry name" value="SH3-like_bac-type"/>
</dbReference>
<evidence type="ECO:0000256" key="6">
    <source>
        <dbReference type="SAM" id="Coils"/>
    </source>
</evidence>
<dbReference type="EMBL" id="SLWF01000003">
    <property type="protein sequence ID" value="TCN88933.1"/>
    <property type="molecule type" value="Genomic_DNA"/>
</dbReference>
<comment type="subcellular location">
    <subcellularLocation>
        <location evidence="1">Membrane</location>
        <topology evidence="1">Single-pass membrane protein</topology>
    </subcellularLocation>
</comment>
<evidence type="ECO:0000256" key="7">
    <source>
        <dbReference type="SAM" id="Phobius"/>
    </source>
</evidence>
<evidence type="ECO:0000259" key="8">
    <source>
        <dbReference type="PROSITE" id="PS51781"/>
    </source>
</evidence>
<sequence>MLMGALLLSPSLLAEGQTRYISDNIYIYIHGGPGSQYRIIGSIEAGEKITLMPETEGEFSKIVDHKGREGWIRTDKLQQQVSMRYRMADMETQLAAAQTKLQSISSQNNNVSDELDSLQAKLSKTEAELQKATTERDAALAQVDNIQDTARFHMWQQGGLIAAGGLILGVILVYLPRPQRRRRDRWM</sequence>
<evidence type="ECO:0000256" key="4">
    <source>
        <dbReference type="ARBA" id="ARBA00022989"/>
    </source>
</evidence>
<organism evidence="9 10">
    <name type="scientific">Shewanella fodinae</name>
    <dbReference type="NCBI Taxonomy" id="552357"/>
    <lineage>
        <taxon>Bacteria</taxon>
        <taxon>Pseudomonadati</taxon>
        <taxon>Pseudomonadota</taxon>
        <taxon>Gammaproteobacteria</taxon>
        <taxon>Alteromonadales</taxon>
        <taxon>Shewanellaceae</taxon>
        <taxon>Shewanella</taxon>
    </lineage>
</organism>